<dbReference type="PRINTS" id="PR00455">
    <property type="entry name" value="HTHTETR"/>
</dbReference>
<dbReference type="PANTHER" id="PTHR30055">
    <property type="entry name" value="HTH-TYPE TRANSCRIPTIONAL REGULATOR RUTR"/>
    <property type="match status" value="1"/>
</dbReference>
<dbReference type="Proteomes" id="UP000644147">
    <property type="component" value="Unassembled WGS sequence"/>
</dbReference>
<accession>A0ABS1C407</accession>
<evidence type="ECO:0000256" key="2">
    <source>
        <dbReference type="ARBA" id="ARBA00023125"/>
    </source>
</evidence>
<evidence type="ECO:0000256" key="3">
    <source>
        <dbReference type="ARBA" id="ARBA00023163"/>
    </source>
</evidence>
<keyword evidence="2 4" id="KW-0238">DNA-binding</keyword>
<sequence>MELKDKIAEASFQLFCRQGIRSVSMDDIAQHLGISKKTIYKWYENKDAIVVAAIGSHLERTRNSCEVIAGNAVNAMHELFNTMDMVRQMFNGIHPSVIYDLQKFHPNAWQLVEELKSTFLLCKIVNNLERGIQEGFYRADLNIEIMARLRLAEIGIIFNHDTFPPEKFNHQQVQVACLEHYMLGIATLKGHKLINKYKHVTEEE</sequence>
<dbReference type="SUPFAM" id="SSF46689">
    <property type="entry name" value="Homeodomain-like"/>
    <property type="match status" value="1"/>
</dbReference>
<keyword evidence="1" id="KW-0805">Transcription regulation</keyword>
<evidence type="ECO:0000313" key="6">
    <source>
        <dbReference type="EMBL" id="MBK0403353.1"/>
    </source>
</evidence>
<evidence type="ECO:0000256" key="4">
    <source>
        <dbReference type="PROSITE-ProRule" id="PRU00335"/>
    </source>
</evidence>
<keyword evidence="7" id="KW-1185">Reference proteome</keyword>
<dbReference type="Gene3D" id="1.10.357.10">
    <property type="entry name" value="Tetracycline Repressor, domain 2"/>
    <property type="match status" value="1"/>
</dbReference>
<dbReference type="InterPro" id="IPR050109">
    <property type="entry name" value="HTH-type_TetR-like_transc_reg"/>
</dbReference>
<evidence type="ECO:0000313" key="7">
    <source>
        <dbReference type="Proteomes" id="UP000644147"/>
    </source>
</evidence>
<reference evidence="6 7" key="1">
    <citation type="submission" date="2020-12" db="EMBL/GenBank/DDBJ databases">
        <title>Bacterial novel species Adhaeribacter sp. BT258 isolated from soil.</title>
        <authorList>
            <person name="Jung H.-Y."/>
        </authorList>
    </citation>
    <scope>NUCLEOTIDE SEQUENCE [LARGE SCALE GENOMIC DNA]</scope>
    <source>
        <strain evidence="6 7">BT258</strain>
    </source>
</reference>
<keyword evidence="3" id="KW-0804">Transcription</keyword>
<feature type="DNA-binding region" description="H-T-H motif" evidence="4">
    <location>
        <begin position="24"/>
        <end position="43"/>
    </location>
</feature>
<dbReference type="RefSeq" id="WP_200506101.1">
    <property type="nucleotide sequence ID" value="NZ_JAEHFX010000004.1"/>
</dbReference>
<evidence type="ECO:0000256" key="1">
    <source>
        <dbReference type="ARBA" id="ARBA00023015"/>
    </source>
</evidence>
<dbReference type="InterPro" id="IPR001647">
    <property type="entry name" value="HTH_TetR"/>
</dbReference>
<proteinExistence type="predicted"/>
<gene>
    <name evidence="6" type="ORF">I5M27_10175</name>
</gene>
<comment type="caution">
    <text evidence="6">The sequence shown here is derived from an EMBL/GenBank/DDBJ whole genome shotgun (WGS) entry which is preliminary data.</text>
</comment>
<feature type="domain" description="HTH tetR-type" evidence="5">
    <location>
        <begin position="1"/>
        <end position="61"/>
    </location>
</feature>
<dbReference type="EMBL" id="JAEHFX010000004">
    <property type="protein sequence ID" value="MBK0403353.1"/>
    <property type="molecule type" value="Genomic_DNA"/>
</dbReference>
<organism evidence="6 7">
    <name type="scientific">Adhaeribacter terrigena</name>
    <dbReference type="NCBI Taxonomy" id="2793070"/>
    <lineage>
        <taxon>Bacteria</taxon>
        <taxon>Pseudomonadati</taxon>
        <taxon>Bacteroidota</taxon>
        <taxon>Cytophagia</taxon>
        <taxon>Cytophagales</taxon>
        <taxon>Hymenobacteraceae</taxon>
        <taxon>Adhaeribacter</taxon>
    </lineage>
</organism>
<dbReference type="Pfam" id="PF00440">
    <property type="entry name" value="TetR_N"/>
    <property type="match status" value="1"/>
</dbReference>
<protein>
    <submittedName>
        <fullName evidence="6">TetR/AcrR family transcriptional regulator</fullName>
    </submittedName>
</protein>
<name>A0ABS1C407_9BACT</name>
<evidence type="ECO:0000259" key="5">
    <source>
        <dbReference type="PROSITE" id="PS50977"/>
    </source>
</evidence>
<dbReference type="InterPro" id="IPR009057">
    <property type="entry name" value="Homeodomain-like_sf"/>
</dbReference>
<dbReference type="PROSITE" id="PS50977">
    <property type="entry name" value="HTH_TETR_2"/>
    <property type="match status" value="1"/>
</dbReference>
<dbReference type="PANTHER" id="PTHR30055:SF234">
    <property type="entry name" value="HTH-TYPE TRANSCRIPTIONAL REGULATOR BETI"/>
    <property type="match status" value="1"/>
</dbReference>